<dbReference type="OMA" id="THRDIHY"/>
<dbReference type="PANTHER" id="PTHR43162:SF1">
    <property type="entry name" value="PRESTALK A DIFFERENTIATION PROTEIN A"/>
    <property type="match status" value="1"/>
</dbReference>
<dbReference type="InterPro" id="IPR051604">
    <property type="entry name" value="Ergot_Alk_Oxidoreductase"/>
</dbReference>
<dbReference type="PANTHER" id="PTHR43162">
    <property type="match status" value="1"/>
</dbReference>
<reference evidence="2 3" key="1">
    <citation type="journal article" date="2019" name="Nat. Commun.">
        <title>The antimicrobial potential of Streptomyces from insect microbiomes.</title>
        <authorList>
            <person name="Chevrette M.G."/>
            <person name="Carlson C.M."/>
            <person name="Ortega H.E."/>
            <person name="Thomas C."/>
            <person name="Ananiev G.E."/>
            <person name="Barns K.J."/>
            <person name="Book A.J."/>
            <person name="Cagnazzo J."/>
            <person name="Carlos C."/>
            <person name="Flanigan W."/>
            <person name="Grubbs K.J."/>
            <person name="Horn H.A."/>
            <person name="Hoffmann F.M."/>
            <person name="Klassen J.L."/>
            <person name="Knack J.J."/>
            <person name="Lewin G.R."/>
            <person name="McDonald B.R."/>
            <person name="Muller L."/>
            <person name="Melo W.G.P."/>
            <person name="Pinto-Tomas A.A."/>
            <person name="Schmitz A."/>
            <person name="Wendt-Pienkowski E."/>
            <person name="Wildman S."/>
            <person name="Zhao M."/>
            <person name="Zhang F."/>
            <person name="Bugni T.S."/>
            <person name="Andes D.R."/>
            <person name="Pupo M.T."/>
            <person name="Currie C.R."/>
        </authorList>
    </citation>
    <scope>NUCLEOTIDE SEQUENCE [LARGE SCALE GENOMIC DNA]</scope>
    <source>
        <strain evidence="2 3">SID5840</strain>
    </source>
</reference>
<feature type="domain" description="NAD(P)-binding" evidence="1">
    <location>
        <begin position="14"/>
        <end position="179"/>
    </location>
</feature>
<accession>A0A7K2ITN0</accession>
<dbReference type="Gene3D" id="3.40.50.720">
    <property type="entry name" value="NAD(P)-binding Rossmann-like Domain"/>
    <property type="match status" value="1"/>
</dbReference>
<evidence type="ECO:0000313" key="2">
    <source>
        <dbReference type="EMBL" id="MYR33283.1"/>
    </source>
</evidence>
<dbReference type="EMBL" id="WWHY01000001">
    <property type="protein sequence ID" value="MYR33283.1"/>
    <property type="molecule type" value="Genomic_DNA"/>
</dbReference>
<sequence>MNLGDHPMSTLVTGATGQVGRRVLTELRRRGLPAAGASRDGEVRLDWTDTGSWNHALEGVESLFVTVPMASGLAERAGAFMERAVEKGVGTAVLVTAMGAESGPPDSEQRVLERRIRELFDQWTVVRPNWLDQDFTEGLFARIARSRRGRLELPLSKRAEVSFVDAKDVTDTVVAALTDKRHHEHEYTLTGPNPVSFRDVVRMTKGTESPVWRYKKVDEAGFYFRATNMGWSDRYVDTLNERFRAIADGKAARVTDDVRRALGRDPVPMAKFIRESVL</sequence>
<gene>
    <name evidence="2" type="ORF">GTW20_13680</name>
</gene>
<dbReference type="SUPFAM" id="SSF51735">
    <property type="entry name" value="NAD(P)-binding Rossmann-fold domains"/>
    <property type="match status" value="1"/>
</dbReference>
<dbReference type="Pfam" id="PF13460">
    <property type="entry name" value="NAD_binding_10"/>
    <property type="match status" value="1"/>
</dbReference>
<dbReference type="InterPro" id="IPR036291">
    <property type="entry name" value="NAD(P)-bd_dom_sf"/>
</dbReference>
<dbReference type="Gene3D" id="3.90.25.10">
    <property type="entry name" value="UDP-galactose 4-epimerase, domain 1"/>
    <property type="match status" value="1"/>
</dbReference>
<evidence type="ECO:0000259" key="1">
    <source>
        <dbReference type="Pfam" id="PF13460"/>
    </source>
</evidence>
<protein>
    <submittedName>
        <fullName evidence="2">NAD(P)H-binding protein</fullName>
    </submittedName>
</protein>
<dbReference type="InterPro" id="IPR016040">
    <property type="entry name" value="NAD(P)-bd_dom"/>
</dbReference>
<evidence type="ECO:0000313" key="3">
    <source>
        <dbReference type="Proteomes" id="UP000467124"/>
    </source>
</evidence>
<comment type="caution">
    <text evidence="2">The sequence shown here is derived from an EMBL/GenBank/DDBJ whole genome shotgun (WGS) entry which is preliminary data.</text>
</comment>
<dbReference type="AlphaFoldDB" id="A0A7K2ITN0"/>
<name>A0A7K2ITN0_9ACTN</name>
<organism evidence="2 3">
    <name type="scientific">Nocardiopsis alba</name>
    <dbReference type="NCBI Taxonomy" id="53437"/>
    <lineage>
        <taxon>Bacteria</taxon>
        <taxon>Bacillati</taxon>
        <taxon>Actinomycetota</taxon>
        <taxon>Actinomycetes</taxon>
        <taxon>Streptosporangiales</taxon>
        <taxon>Nocardiopsidaceae</taxon>
        <taxon>Nocardiopsis</taxon>
    </lineage>
</organism>
<proteinExistence type="predicted"/>
<dbReference type="Proteomes" id="UP000467124">
    <property type="component" value="Unassembled WGS sequence"/>
</dbReference>